<sequence>MVLHIAPRPPGLTRRRSGTRRPARARSGGPRVVSLVLGTVQALLLALVVVPFTVLAAAPAHALPPNETPFLTWNMQGATTEGVNL</sequence>
<protein>
    <submittedName>
        <fullName evidence="2">Uncharacterized protein</fullName>
    </submittedName>
</protein>
<organism evidence="2 3">
    <name type="scientific">Streptomyces triticiradicis</name>
    <dbReference type="NCBI Taxonomy" id="2651189"/>
    <lineage>
        <taxon>Bacteria</taxon>
        <taxon>Bacillati</taxon>
        <taxon>Actinomycetota</taxon>
        <taxon>Actinomycetes</taxon>
        <taxon>Kitasatosporales</taxon>
        <taxon>Streptomycetaceae</taxon>
        <taxon>Streptomyces</taxon>
    </lineage>
</organism>
<dbReference type="EMBL" id="WBKG01000002">
    <property type="protein sequence ID" value="KAB1990096.1"/>
    <property type="molecule type" value="Genomic_DNA"/>
</dbReference>
<feature type="region of interest" description="Disordered" evidence="1">
    <location>
        <begin position="1"/>
        <end position="28"/>
    </location>
</feature>
<evidence type="ECO:0000313" key="2">
    <source>
        <dbReference type="EMBL" id="KAB1990096.1"/>
    </source>
</evidence>
<reference evidence="2 3" key="1">
    <citation type="submission" date="2019-09" db="EMBL/GenBank/DDBJ databases">
        <title>Isolation and identification of active actinomycetes.</title>
        <authorList>
            <person name="Yu Z."/>
            <person name="Han C."/>
            <person name="Yu B."/>
        </authorList>
    </citation>
    <scope>NUCLEOTIDE SEQUENCE [LARGE SCALE GENOMIC DNA]</scope>
    <source>
        <strain evidence="2 3">NEAU-H2</strain>
    </source>
</reference>
<dbReference type="Proteomes" id="UP000442990">
    <property type="component" value="Unassembled WGS sequence"/>
</dbReference>
<evidence type="ECO:0000256" key="1">
    <source>
        <dbReference type="SAM" id="MobiDB-lite"/>
    </source>
</evidence>
<dbReference type="RefSeq" id="WP_151467671.1">
    <property type="nucleotide sequence ID" value="NZ_WBKG01000002.1"/>
</dbReference>
<comment type="caution">
    <text evidence="2">The sequence shown here is derived from an EMBL/GenBank/DDBJ whole genome shotgun (WGS) entry which is preliminary data.</text>
</comment>
<gene>
    <name evidence="2" type="ORF">F8144_03260</name>
</gene>
<evidence type="ECO:0000313" key="3">
    <source>
        <dbReference type="Proteomes" id="UP000442990"/>
    </source>
</evidence>
<feature type="compositionally biased region" description="Basic residues" evidence="1">
    <location>
        <begin position="13"/>
        <end position="24"/>
    </location>
</feature>
<name>A0A7J5DMV3_9ACTN</name>
<accession>A0A7J5DMV3</accession>
<dbReference type="AlphaFoldDB" id="A0A7J5DMV3"/>
<keyword evidence="3" id="KW-1185">Reference proteome</keyword>
<proteinExistence type="predicted"/>